<feature type="compositionally biased region" description="Low complexity" evidence="2">
    <location>
        <begin position="73"/>
        <end position="95"/>
    </location>
</feature>
<keyword evidence="1" id="KW-0677">Repeat</keyword>
<organism evidence="4 5">
    <name type="scientific">Dreissena polymorpha</name>
    <name type="common">Zebra mussel</name>
    <name type="synonym">Mytilus polymorpha</name>
    <dbReference type="NCBI Taxonomy" id="45954"/>
    <lineage>
        <taxon>Eukaryota</taxon>
        <taxon>Metazoa</taxon>
        <taxon>Spiralia</taxon>
        <taxon>Lophotrochozoa</taxon>
        <taxon>Mollusca</taxon>
        <taxon>Bivalvia</taxon>
        <taxon>Autobranchia</taxon>
        <taxon>Heteroconchia</taxon>
        <taxon>Euheterodonta</taxon>
        <taxon>Imparidentia</taxon>
        <taxon>Neoheterodontei</taxon>
        <taxon>Myida</taxon>
        <taxon>Dreissenoidea</taxon>
        <taxon>Dreissenidae</taxon>
        <taxon>Dreissena</taxon>
    </lineage>
</organism>
<feature type="region of interest" description="Disordered" evidence="2">
    <location>
        <begin position="243"/>
        <end position="291"/>
    </location>
</feature>
<protein>
    <recommendedName>
        <fullName evidence="3">STI1 domain-containing protein</fullName>
    </recommendedName>
</protein>
<dbReference type="Proteomes" id="UP000828390">
    <property type="component" value="Unassembled WGS sequence"/>
</dbReference>
<feature type="compositionally biased region" description="Low complexity" evidence="2">
    <location>
        <begin position="121"/>
        <end position="131"/>
    </location>
</feature>
<dbReference type="Gene3D" id="1.10.260.100">
    <property type="match status" value="2"/>
</dbReference>
<reference evidence="4" key="1">
    <citation type="journal article" date="2019" name="bioRxiv">
        <title>The Genome of the Zebra Mussel, Dreissena polymorpha: A Resource for Invasive Species Research.</title>
        <authorList>
            <person name="McCartney M.A."/>
            <person name="Auch B."/>
            <person name="Kono T."/>
            <person name="Mallez S."/>
            <person name="Zhang Y."/>
            <person name="Obille A."/>
            <person name="Becker A."/>
            <person name="Abrahante J.E."/>
            <person name="Garbe J."/>
            <person name="Badalamenti J.P."/>
            <person name="Herman A."/>
            <person name="Mangelson H."/>
            <person name="Liachko I."/>
            <person name="Sullivan S."/>
            <person name="Sone E.D."/>
            <person name="Koren S."/>
            <person name="Silverstein K.A.T."/>
            <person name="Beckman K.B."/>
            <person name="Gohl D.M."/>
        </authorList>
    </citation>
    <scope>NUCLEOTIDE SEQUENCE</scope>
    <source>
        <strain evidence="4">Duluth1</strain>
        <tissue evidence="4">Whole animal</tissue>
    </source>
</reference>
<evidence type="ECO:0000256" key="2">
    <source>
        <dbReference type="SAM" id="MobiDB-lite"/>
    </source>
</evidence>
<evidence type="ECO:0000259" key="3">
    <source>
        <dbReference type="SMART" id="SM00727"/>
    </source>
</evidence>
<comment type="caution">
    <text evidence="4">The sequence shown here is derived from an EMBL/GenBank/DDBJ whole genome shotgun (WGS) entry which is preliminary data.</text>
</comment>
<proteinExistence type="predicted"/>
<feature type="region of interest" description="Disordered" evidence="2">
    <location>
        <begin position="117"/>
        <end position="140"/>
    </location>
</feature>
<evidence type="ECO:0000313" key="5">
    <source>
        <dbReference type="Proteomes" id="UP000828390"/>
    </source>
</evidence>
<dbReference type="InterPro" id="IPR006636">
    <property type="entry name" value="STI1_HS-bd"/>
</dbReference>
<name>A0A9D4CR29_DREPO</name>
<evidence type="ECO:0000256" key="1">
    <source>
        <dbReference type="ARBA" id="ARBA00022737"/>
    </source>
</evidence>
<dbReference type="InterPro" id="IPR041243">
    <property type="entry name" value="STI1/HOP_DP"/>
</dbReference>
<feature type="compositionally biased region" description="Basic and acidic residues" evidence="2">
    <location>
        <begin position="44"/>
        <end position="53"/>
    </location>
</feature>
<feature type="compositionally biased region" description="Polar residues" evidence="2">
    <location>
        <begin position="259"/>
        <end position="268"/>
    </location>
</feature>
<accession>A0A9D4CR29</accession>
<dbReference type="SMART" id="SM00727">
    <property type="entry name" value="STI1"/>
    <property type="match status" value="2"/>
</dbReference>
<dbReference type="AlphaFoldDB" id="A0A9D4CR29"/>
<gene>
    <name evidence="4" type="ORF">DPMN_054696</name>
</gene>
<evidence type="ECO:0000313" key="4">
    <source>
        <dbReference type="EMBL" id="KAH3728735.1"/>
    </source>
</evidence>
<keyword evidence="5" id="KW-1185">Reference proteome</keyword>
<dbReference type="Pfam" id="PF17830">
    <property type="entry name" value="STI1-HOP_DP"/>
    <property type="match status" value="2"/>
</dbReference>
<reference evidence="4" key="2">
    <citation type="submission" date="2020-11" db="EMBL/GenBank/DDBJ databases">
        <authorList>
            <person name="McCartney M.A."/>
            <person name="Auch B."/>
            <person name="Kono T."/>
            <person name="Mallez S."/>
            <person name="Becker A."/>
            <person name="Gohl D.M."/>
            <person name="Silverstein K.A.T."/>
            <person name="Koren S."/>
            <person name="Bechman K.B."/>
            <person name="Herman A."/>
            <person name="Abrahante J.E."/>
            <person name="Garbe J."/>
        </authorList>
    </citation>
    <scope>NUCLEOTIDE SEQUENCE</scope>
    <source>
        <strain evidence="4">Duluth1</strain>
        <tissue evidence="4">Whole animal</tissue>
    </source>
</reference>
<feature type="domain" description="STI1" evidence="3">
    <location>
        <begin position="178"/>
        <end position="217"/>
    </location>
</feature>
<dbReference type="EMBL" id="JAIWYP010000012">
    <property type="protein sequence ID" value="KAH3728735.1"/>
    <property type="molecule type" value="Genomic_DNA"/>
</dbReference>
<sequence length="353" mass="38348">MSELIQQVDALRALKKGQQLSRPLQNGHGDTKVPNGSEQAKQNVKAEHQKDAASVKIPQPDTKDSKPNTSLKSTPTNISSASSPSASASSSATASSTFGGLKKGFLFGGAPEKAAVKKPDAAAQQTKTATASSDVKTSEDIPFVKKTDSQKSGYRFSEVQEAMAKTNEKLMQNKEWVTDDLLTKLEKNEKLAKRLQDPTFVRAIAEFQQNPQQALLKYGENKEVQDFFQDFCGLMGEHFNKLADSNSGPGSAPSPIPTPQATISSRTPQGGADLSVRSSTNPRQATAQDEARMQEILSDPEIREILVEPKIQQLFESLRNNPANSQRILQTSDPSMRAKIHKLVQAGLLQFQG</sequence>
<feature type="compositionally biased region" description="Polar residues" evidence="2">
    <location>
        <begin position="276"/>
        <end position="287"/>
    </location>
</feature>
<feature type="region of interest" description="Disordered" evidence="2">
    <location>
        <begin position="15"/>
        <end position="95"/>
    </location>
</feature>
<feature type="domain" description="STI1" evidence="3">
    <location>
        <begin position="299"/>
        <end position="340"/>
    </location>
</feature>